<dbReference type="EMBL" id="FQZL01000007">
    <property type="protein sequence ID" value="SHI85754.1"/>
    <property type="molecule type" value="Genomic_DNA"/>
</dbReference>
<evidence type="ECO:0000313" key="11">
    <source>
        <dbReference type="EMBL" id="SHI85754.1"/>
    </source>
</evidence>
<dbReference type="GO" id="GO:0047761">
    <property type="term" value="F:butyrate kinase activity"/>
    <property type="evidence" value="ECO:0007669"/>
    <property type="project" value="UniProtKB-UniRule"/>
</dbReference>
<dbReference type="GO" id="GO:0005524">
    <property type="term" value="F:ATP binding"/>
    <property type="evidence" value="ECO:0007669"/>
    <property type="project" value="UniProtKB-KW"/>
</dbReference>
<keyword evidence="4 9" id="KW-0808">Transferase</keyword>
<comment type="catalytic activity">
    <reaction evidence="8 9">
        <text>butanoate + ATP = butanoyl phosphate + ADP</text>
        <dbReference type="Rhea" id="RHEA:13585"/>
        <dbReference type="ChEBI" id="CHEBI:17968"/>
        <dbReference type="ChEBI" id="CHEBI:30616"/>
        <dbReference type="ChEBI" id="CHEBI:58079"/>
        <dbReference type="ChEBI" id="CHEBI:456216"/>
        <dbReference type="EC" id="2.7.2.7"/>
    </reaction>
</comment>
<keyword evidence="7 9" id="KW-0067">ATP-binding</keyword>
<keyword evidence="6 9" id="KW-0418">Kinase</keyword>
<dbReference type="STRING" id="1121476.SAMN02745751_01220"/>
<dbReference type="GO" id="GO:0005737">
    <property type="term" value="C:cytoplasm"/>
    <property type="evidence" value="ECO:0007669"/>
    <property type="project" value="UniProtKB-SubCell"/>
</dbReference>
<dbReference type="PRINTS" id="PR00471">
    <property type="entry name" value="ACETATEKNASE"/>
</dbReference>
<dbReference type="GO" id="GO:0006083">
    <property type="term" value="P:acetate metabolic process"/>
    <property type="evidence" value="ECO:0007669"/>
    <property type="project" value="TreeGrafter"/>
</dbReference>
<reference evidence="11 12" key="1">
    <citation type="submission" date="2016-11" db="EMBL/GenBank/DDBJ databases">
        <authorList>
            <person name="Jaros S."/>
            <person name="Januszkiewicz K."/>
            <person name="Wedrychowicz H."/>
        </authorList>
    </citation>
    <scope>NUCLEOTIDE SEQUENCE [LARGE SCALE GENOMIC DNA]</scope>
    <source>
        <strain evidence="11 12">DSM 17477</strain>
    </source>
</reference>
<dbReference type="PANTHER" id="PTHR21060">
    <property type="entry name" value="ACETATE KINASE"/>
    <property type="match status" value="1"/>
</dbReference>
<dbReference type="NCBIfam" id="NF002834">
    <property type="entry name" value="PRK03011.1-5"/>
    <property type="match status" value="1"/>
</dbReference>
<dbReference type="OrthoDB" id="9771859at2"/>
<dbReference type="PROSITE" id="PS01075">
    <property type="entry name" value="ACETATE_KINASE_1"/>
    <property type="match status" value="1"/>
</dbReference>
<accession>A0A1M6EJY1</accession>
<dbReference type="InterPro" id="IPR011245">
    <property type="entry name" value="Butyrate_kin"/>
</dbReference>
<evidence type="ECO:0000256" key="3">
    <source>
        <dbReference type="ARBA" id="ARBA00022490"/>
    </source>
</evidence>
<dbReference type="InterPro" id="IPR000890">
    <property type="entry name" value="Aliphatic_acid_kin_short-chain"/>
</dbReference>
<keyword evidence="5 9" id="KW-0547">Nucleotide-binding</keyword>
<sequence length="355" mass="38703">MGLKILAINPGSTSTKFGVYSNEELVFEKTLRHDVEELKNFEKIIDQLDFRKNSILNCLSEAKIELSELDAVVGRGGAMEPVLGGTYEVNERMLTDTRVARRGEHASNLGAHIAKDIAGIYGIPSFIVDPPAVDEMCDLARITGVDGFERESKFHALNQKAVAKRFSKEIEKDYDSLNLIVAHLGGGISVGAHEKGKIIDVNDAFTGDGPFSPERAGGLPTNVVMKLCLSGKYSKNDIVKMLVGKGGYVSYLGTNDGRKVSEMIDAGDEKAKLIYEAMAYQIAKSIASNAAVLKGNVDAIIITGGLAYDERFVETIKERINFIAPIIVYPGEDELLALTQGALRVLRKEEEVKVY</sequence>
<proteinExistence type="inferred from homology"/>
<evidence type="ECO:0000256" key="8">
    <source>
        <dbReference type="ARBA" id="ARBA00048596"/>
    </source>
</evidence>
<name>A0A1M6EJY1_9FIRM</name>
<evidence type="ECO:0000256" key="5">
    <source>
        <dbReference type="ARBA" id="ARBA00022741"/>
    </source>
</evidence>
<evidence type="ECO:0000256" key="7">
    <source>
        <dbReference type="ARBA" id="ARBA00022840"/>
    </source>
</evidence>
<protein>
    <recommendedName>
        <fullName evidence="9">Probable butyrate kinase</fullName>
        <shortName evidence="9">BK</shortName>
        <ecNumber evidence="9">2.7.2.7</ecNumber>
    </recommendedName>
    <alternativeName>
        <fullName evidence="9">Branched-chain carboxylic acid kinase</fullName>
    </alternativeName>
</protein>
<dbReference type="PROSITE" id="PS01076">
    <property type="entry name" value="ACETATE_KINASE_2"/>
    <property type="match status" value="1"/>
</dbReference>
<evidence type="ECO:0000256" key="2">
    <source>
        <dbReference type="ARBA" id="ARBA00008748"/>
    </source>
</evidence>
<dbReference type="EC" id="2.7.2.7" evidence="9"/>
<comment type="similarity">
    <text evidence="2 9 10">Belongs to the acetokinase family.</text>
</comment>
<dbReference type="CDD" id="cd24011">
    <property type="entry name" value="ASKHA_NBD_BK"/>
    <property type="match status" value="1"/>
</dbReference>
<dbReference type="PIRSF" id="PIRSF036458">
    <property type="entry name" value="Butyrate_kin"/>
    <property type="match status" value="1"/>
</dbReference>
<dbReference type="AlphaFoldDB" id="A0A1M6EJY1"/>
<dbReference type="InterPro" id="IPR043129">
    <property type="entry name" value="ATPase_NBD"/>
</dbReference>
<keyword evidence="3 9" id="KW-0963">Cytoplasm</keyword>
<evidence type="ECO:0000256" key="10">
    <source>
        <dbReference type="RuleBase" id="RU003835"/>
    </source>
</evidence>
<dbReference type="HAMAP" id="MF_00542">
    <property type="entry name" value="Butyrate_kinase"/>
    <property type="match status" value="1"/>
</dbReference>
<dbReference type="Gene3D" id="3.30.420.40">
    <property type="match status" value="2"/>
</dbReference>
<keyword evidence="12" id="KW-1185">Reference proteome</keyword>
<organism evidence="11 12">
    <name type="scientific">Dethiosulfatibacter aminovorans DSM 17477</name>
    <dbReference type="NCBI Taxonomy" id="1121476"/>
    <lineage>
        <taxon>Bacteria</taxon>
        <taxon>Bacillati</taxon>
        <taxon>Bacillota</taxon>
        <taxon>Tissierellia</taxon>
        <taxon>Dethiosulfatibacter</taxon>
    </lineage>
</organism>
<gene>
    <name evidence="9" type="primary">buk</name>
    <name evidence="11" type="ORF">SAMN02745751_01220</name>
</gene>
<dbReference type="Pfam" id="PF00871">
    <property type="entry name" value="Acetate_kinase"/>
    <property type="match status" value="1"/>
</dbReference>
<evidence type="ECO:0000256" key="9">
    <source>
        <dbReference type="HAMAP-Rule" id="MF_00542"/>
    </source>
</evidence>
<dbReference type="Proteomes" id="UP000184052">
    <property type="component" value="Unassembled WGS sequence"/>
</dbReference>
<dbReference type="InterPro" id="IPR023865">
    <property type="entry name" value="Aliphatic_acid_kinase_CS"/>
</dbReference>
<evidence type="ECO:0000313" key="12">
    <source>
        <dbReference type="Proteomes" id="UP000184052"/>
    </source>
</evidence>
<comment type="subcellular location">
    <subcellularLocation>
        <location evidence="1 9">Cytoplasm</location>
    </subcellularLocation>
</comment>
<dbReference type="SUPFAM" id="SSF53067">
    <property type="entry name" value="Actin-like ATPase domain"/>
    <property type="match status" value="2"/>
</dbReference>
<dbReference type="PANTHER" id="PTHR21060:SF3">
    <property type="entry name" value="BUTYRATE KINASE 2-RELATED"/>
    <property type="match status" value="1"/>
</dbReference>
<evidence type="ECO:0000256" key="1">
    <source>
        <dbReference type="ARBA" id="ARBA00004496"/>
    </source>
</evidence>
<dbReference type="RefSeq" id="WP_073048626.1">
    <property type="nucleotide sequence ID" value="NZ_FQZL01000007.1"/>
</dbReference>
<dbReference type="GO" id="GO:0008776">
    <property type="term" value="F:acetate kinase activity"/>
    <property type="evidence" value="ECO:0007669"/>
    <property type="project" value="TreeGrafter"/>
</dbReference>
<evidence type="ECO:0000256" key="6">
    <source>
        <dbReference type="ARBA" id="ARBA00022777"/>
    </source>
</evidence>
<evidence type="ECO:0000256" key="4">
    <source>
        <dbReference type="ARBA" id="ARBA00022679"/>
    </source>
</evidence>
<dbReference type="NCBIfam" id="TIGR02707">
    <property type="entry name" value="butyr_kinase"/>
    <property type="match status" value="1"/>
</dbReference>